<dbReference type="OrthoDB" id="7208816at2"/>
<feature type="domain" description="Poly-beta-hydroxybutyrate polymerase N-terminal" evidence="3">
    <location>
        <begin position="92"/>
        <end position="261"/>
    </location>
</feature>
<evidence type="ECO:0000313" key="5">
    <source>
        <dbReference type="EMBL" id="POZ61375.1"/>
    </source>
</evidence>
<sequence length="581" mass="65976">MEKPPSVPMQDLEWSCAFDQMLHAQMSRATLGLSPASLALAFYDWATHFAISPGKWAHLAHSGTSKWAKLTHYLPRACVGSACAPCVVPLEQDKRFRDEAWQRWPFNLYSQAFLLQQQWWLNATTSIRGVSAHHEQMVSFMARQLLDMMSPVNFLATNPLAQESTLRESGQNLLRGWRNLQEDWERISTGRPPWGAEQFIPGETVATTPGKVVFRNHLMELIQYSPMTPLVKAQPVLFIPAWIMKYYILDLSPHNSLVRYLVEHGYTVFMISWRNPGADDRNLGMDDYLRLGVLDALNIIGQILPGCRVNALGYCLGGTLLAITAAYLARENNSVIQSITLLAAQIDFTEAGELMLFIDESQISYLEDIMWGHGYLDAKQMAGAFQLLRSNDLIWSQLVQEYLLGQRASMTDLMAWNADSTRMPYRMHSEYLRRLFLDNDLFEGRYQVDGRPVVLHDIRTPVFVVATEIDHVAPWRSVYKIQLALDVDSHFLLTSGGHNAGIISEPGHPGRYFRLSVGGRKDRYTDPDTWLETTRSQHGSWWPVWEKWLAHQSGEPVVPPAMGCASYPALETAPGLYVMER</sequence>
<evidence type="ECO:0000256" key="2">
    <source>
        <dbReference type="ARBA" id="ARBA00023315"/>
    </source>
</evidence>
<name>A0A2S5DE43_9NEIS</name>
<evidence type="ECO:0000259" key="4">
    <source>
        <dbReference type="Pfam" id="PF12551"/>
    </source>
</evidence>
<dbReference type="PANTHER" id="PTHR36837">
    <property type="entry name" value="POLY(3-HYDROXYALKANOATE) POLYMERASE SUBUNIT PHAC"/>
    <property type="match status" value="1"/>
</dbReference>
<keyword evidence="2" id="KW-0012">Acyltransferase</keyword>
<dbReference type="InterPro" id="IPR022211">
    <property type="entry name" value="PHBC_N"/>
</dbReference>
<dbReference type="InterPro" id="IPR010941">
    <property type="entry name" value="PhaC_N"/>
</dbReference>
<feature type="domain" description="Poly-beta-hydroxybutyrate polymerase N-terminal" evidence="4">
    <location>
        <begin position="17"/>
        <end position="55"/>
    </location>
</feature>
<dbReference type="Gene3D" id="3.40.50.1820">
    <property type="entry name" value="alpha/beta hydrolase"/>
    <property type="match status" value="1"/>
</dbReference>
<dbReference type="InterPro" id="IPR051321">
    <property type="entry name" value="PHA/PHB_synthase"/>
</dbReference>
<dbReference type="InterPro" id="IPR029058">
    <property type="entry name" value="AB_hydrolase_fold"/>
</dbReference>
<accession>A0A2S5DE43</accession>
<evidence type="ECO:0000259" key="3">
    <source>
        <dbReference type="Pfam" id="PF07167"/>
    </source>
</evidence>
<dbReference type="GO" id="GO:0042619">
    <property type="term" value="P:poly-hydroxybutyrate biosynthetic process"/>
    <property type="evidence" value="ECO:0007669"/>
    <property type="project" value="InterPro"/>
</dbReference>
<comment type="caution">
    <text evidence="5">The sequence shown here is derived from an EMBL/GenBank/DDBJ whole genome shotgun (WGS) entry which is preliminary data.</text>
</comment>
<dbReference type="Pfam" id="PF12551">
    <property type="entry name" value="PHBC_N"/>
    <property type="match status" value="1"/>
</dbReference>
<dbReference type="Proteomes" id="UP000237082">
    <property type="component" value="Unassembled WGS sequence"/>
</dbReference>
<dbReference type="AlphaFoldDB" id="A0A2S5DE43"/>
<dbReference type="EMBL" id="PQWB01000056">
    <property type="protein sequence ID" value="POZ61375.1"/>
    <property type="molecule type" value="Genomic_DNA"/>
</dbReference>
<dbReference type="PANTHER" id="PTHR36837:SF5">
    <property type="entry name" value="POLY-3-HYDROXYBUTYRATE SYNTHASE"/>
    <property type="match status" value="1"/>
</dbReference>
<dbReference type="SUPFAM" id="SSF53474">
    <property type="entry name" value="alpha/beta-Hydrolases"/>
    <property type="match status" value="1"/>
</dbReference>
<evidence type="ECO:0000256" key="1">
    <source>
        <dbReference type="ARBA" id="ARBA00022679"/>
    </source>
</evidence>
<proteinExistence type="predicted"/>
<reference evidence="6" key="1">
    <citation type="submission" date="2018-02" db="EMBL/GenBank/DDBJ databases">
        <authorList>
            <person name="O'Hara-Hanley K."/>
            <person name="Soby S."/>
        </authorList>
    </citation>
    <scope>NUCLEOTIDE SEQUENCE [LARGE SCALE GENOMIC DNA]</scope>
    <source>
        <strain evidence="6">MWU14-2602</strain>
    </source>
</reference>
<keyword evidence="1" id="KW-0808">Transferase</keyword>
<keyword evidence="6" id="KW-1185">Reference proteome</keyword>
<gene>
    <name evidence="5" type="ORF">C2I19_14070</name>
</gene>
<organism evidence="5 6">
    <name type="scientific">Chromobacterium alticapitis</name>
    <dbReference type="NCBI Taxonomy" id="2073169"/>
    <lineage>
        <taxon>Bacteria</taxon>
        <taxon>Pseudomonadati</taxon>
        <taxon>Pseudomonadota</taxon>
        <taxon>Betaproteobacteria</taxon>
        <taxon>Neisseriales</taxon>
        <taxon>Chromobacteriaceae</taxon>
        <taxon>Chromobacterium</taxon>
    </lineage>
</organism>
<protein>
    <submittedName>
        <fullName evidence="5">Poly-beta-hydroxybutyrate polymerase</fullName>
    </submittedName>
</protein>
<dbReference type="GO" id="GO:0016746">
    <property type="term" value="F:acyltransferase activity"/>
    <property type="evidence" value="ECO:0007669"/>
    <property type="project" value="UniProtKB-KW"/>
</dbReference>
<dbReference type="Pfam" id="PF07167">
    <property type="entry name" value="PhaC_N"/>
    <property type="match status" value="1"/>
</dbReference>
<evidence type="ECO:0000313" key="6">
    <source>
        <dbReference type="Proteomes" id="UP000237082"/>
    </source>
</evidence>